<sequence length="648" mass="75234">MATLDIDTLEKRKENYDKLLAVFHIGTDVKRSLLQFYLHDKKLSLLEFLTKISKTLNFLQFEDVKLARKRSSFIQPADLGLNTVDTVLKYNCFDIFWDCCLLNTSLEDILNHHKEKLYSIYLHSNKQHDLPNMSTEYSSSYISKDHWEFLFKTGECRKMIEDDNVENIFASKGITVSRLDSNLNIVILETVCPLFKSLLALSECQIGISKTAVNESDIQTSAFHDTWNQIEMHILRLGKHCKSKDYFRRKCIAVKRARFNKTLAQENRKRILDEAFNNPEFIDDARLFHRIQEELDLIALEDTLHSTRTLRGRKICVPLVGGQYEPGKYSQCVVENAEKDLQICKSVCDTEPELKGDFLKIFEKHYRRSASAYLNVAAEDEALIKDAEVEGKHQRMALDPDVVVFKVLHSFCVPHSAWRVALRTKLLRMQAHFVTSSCCLINDNVQKHRIVCDESDEPNTDRRANGNKWYGIAQDVLVFVLKERLPLTDYGEAFNGMKTRIYQLLDNRERQLLFPDNSKYSGNLSDLDIGLLYIILRNINNICPHDKGWGQKPKDDDRTLSANIDRIRFMKNKYVSHSTKCSLNERKFLKTWKNIGQCVSELGGPEYEQRVARLFTTEINPVLENELITVQRTSRRQKDRKSHRLKGT</sequence>
<evidence type="ECO:0000313" key="2">
    <source>
        <dbReference type="EMBL" id="CAG2185939.1"/>
    </source>
</evidence>
<accession>A0A8S3PRH0</accession>
<dbReference type="Pfam" id="PF18738">
    <property type="entry name" value="HEPN_DZIP3"/>
    <property type="match status" value="1"/>
</dbReference>
<dbReference type="AlphaFoldDB" id="A0A8S3PRH0"/>
<evidence type="ECO:0000313" key="3">
    <source>
        <dbReference type="Proteomes" id="UP000683360"/>
    </source>
</evidence>
<reference evidence="2" key="1">
    <citation type="submission" date="2021-03" db="EMBL/GenBank/DDBJ databases">
        <authorList>
            <person name="Bekaert M."/>
        </authorList>
    </citation>
    <scope>NUCLEOTIDE SEQUENCE</scope>
</reference>
<proteinExistence type="predicted"/>
<dbReference type="InterPro" id="IPR041249">
    <property type="entry name" value="HEPN_DZIP3"/>
</dbReference>
<feature type="domain" description="DZIP3-like HEPN" evidence="1">
    <location>
        <begin position="503"/>
        <end position="625"/>
    </location>
</feature>
<comment type="caution">
    <text evidence="2">The sequence shown here is derived from an EMBL/GenBank/DDBJ whole genome shotgun (WGS) entry which is preliminary data.</text>
</comment>
<evidence type="ECO:0000259" key="1">
    <source>
        <dbReference type="Pfam" id="PF18738"/>
    </source>
</evidence>
<name>A0A8S3PRH0_MYTED</name>
<gene>
    <name evidence="2" type="ORF">MEDL_1508</name>
</gene>
<dbReference type="Proteomes" id="UP000683360">
    <property type="component" value="Unassembled WGS sequence"/>
</dbReference>
<keyword evidence="3" id="KW-1185">Reference proteome</keyword>
<protein>
    <submittedName>
        <fullName evidence="2">SMEK</fullName>
    </submittedName>
</protein>
<dbReference type="EMBL" id="CAJPWZ010000108">
    <property type="protein sequence ID" value="CAG2185939.1"/>
    <property type="molecule type" value="Genomic_DNA"/>
</dbReference>
<organism evidence="2 3">
    <name type="scientific">Mytilus edulis</name>
    <name type="common">Blue mussel</name>
    <dbReference type="NCBI Taxonomy" id="6550"/>
    <lineage>
        <taxon>Eukaryota</taxon>
        <taxon>Metazoa</taxon>
        <taxon>Spiralia</taxon>
        <taxon>Lophotrochozoa</taxon>
        <taxon>Mollusca</taxon>
        <taxon>Bivalvia</taxon>
        <taxon>Autobranchia</taxon>
        <taxon>Pteriomorphia</taxon>
        <taxon>Mytilida</taxon>
        <taxon>Mytiloidea</taxon>
        <taxon>Mytilidae</taxon>
        <taxon>Mytilinae</taxon>
        <taxon>Mytilus</taxon>
    </lineage>
</organism>